<evidence type="ECO:0000313" key="3">
    <source>
        <dbReference type="Proteomes" id="UP001159427"/>
    </source>
</evidence>
<accession>A0ABN8PQI4</accession>
<evidence type="ECO:0000259" key="1">
    <source>
        <dbReference type="Pfam" id="PF24764"/>
    </source>
</evidence>
<dbReference type="PANTHER" id="PTHR46791">
    <property type="entry name" value="EXPRESSED PROTEIN"/>
    <property type="match status" value="1"/>
</dbReference>
<name>A0ABN8PQI4_9CNID</name>
<gene>
    <name evidence="2" type="ORF">PEVE_00044002</name>
</gene>
<sequence>MNEYKVDSIIQDCVNEVGPTYGRKMMTGYVRSKGLGLSGNQVSKSLRRVNPVNHSRRREDTVRRQNPVPYYAPYFGNKLHCDQNEKLAMYGCTFSAMSDGCSSKIVKLFSRPKKNAVIIYSHFRDVLVREGIWDMVRVDHGTESCLMLFIQNLLRNERGNISCEPYMQTCSRQNLPAERKWPEVNQHVVYPIKETLVRMENGLLIHMHDPVVQFCVSFITMNVAEVELKRVIGSWNSGRILDNRIPDVVAGATKRIRPLTPTIVPSVQDAIQMYTSAGGVLTSECSFGNDPLADDGALRSRHDTEFVQNNPSFSQIFENVIIGNGALMETAILSFINITRYLSP</sequence>
<evidence type="ECO:0000313" key="2">
    <source>
        <dbReference type="EMBL" id="CAH3146594.1"/>
    </source>
</evidence>
<keyword evidence="3" id="KW-1185">Reference proteome</keyword>
<proteinExistence type="predicted"/>
<dbReference type="Proteomes" id="UP001159427">
    <property type="component" value="Unassembled WGS sequence"/>
</dbReference>
<comment type="caution">
    <text evidence="2">The sequence shown here is derived from an EMBL/GenBank/DDBJ whole genome shotgun (WGS) entry which is preliminary data.</text>
</comment>
<dbReference type="InterPro" id="IPR058913">
    <property type="entry name" value="Integrase_dom_put"/>
</dbReference>
<feature type="domain" description="Integrase core" evidence="1">
    <location>
        <begin position="79"/>
        <end position="239"/>
    </location>
</feature>
<dbReference type="PANTHER" id="PTHR46791:SF5">
    <property type="entry name" value="CLR5 DOMAIN-CONTAINING PROTEIN-RELATED"/>
    <property type="match status" value="1"/>
</dbReference>
<dbReference type="Pfam" id="PF24764">
    <property type="entry name" value="rva_4"/>
    <property type="match status" value="1"/>
</dbReference>
<dbReference type="EMBL" id="CALNXI010000915">
    <property type="protein sequence ID" value="CAH3146594.1"/>
    <property type="molecule type" value="Genomic_DNA"/>
</dbReference>
<protein>
    <recommendedName>
        <fullName evidence="1">Integrase core domain-containing protein</fullName>
    </recommendedName>
</protein>
<organism evidence="2 3">
    <name type="scientific">Porites evermanni</name>
    <dbReference type="NCBI Taxonomy" id="104178"/>
    <lineage>
        <taxon>Eukaryota</taxon>
        <taxon>Metazoa</taxon>
        <taxon>Cnidaria</taxon>
        <taxon>Anthozoa</taxon>
        <taxon>Hexacorallia</taxon>
        <taxon>Scleractinia</taxon>
        <taxon>Fungiina</taxon>
        <taxon>Poritidae</taxon>
        <taxon>Porites</taxon>
    </lineage>
</organism>
<reference evidence="2 3" key="1">
    <citation type="submission" date="2022-05" db="EMBL/GenBank/DDBJ databases">
        <authorList>
            <consortium name="Genoscope - CEA"/>
            <person name="William W."/>
        </authorList>
    </citation>
    <scope>NUCLEOTIDE SEQUENCE [LARGE SCALE GENOMIC DNA]</scope>
</reference>